<feature type="domain" description="PTS EIIB type-2" evidence="6">
    <location>
        <begin position="316"/>
        <end position="404"/>
    </location>
</feature>
<dbReference type="Gene3D" id="3.40.50.2300">
    <property type="match status" value="1"/>
</dbReference>
<proteinExistence type="predicted"/>
<organism evidence="8 9">
    <name type="scientific">Anaerococcus porci</name>
    <dbReference type="NCBI Taxonomy" id="2652269"/>
    <lineage>
        <taxon>Bacteria</taxon>
        <taxon>Bacillati</taxon>
        <taxon>Bacillota</taxon>
        <taxon>Tissierellia</taxon>
        <taxon>Tissierellales</taxon>
        <taxon>Peptoniphilaceae</taxon>
        <taxon>Anaerococcus</taxon>
    </lineage>
</organism>
<dbReference type="SUPFAM" id="SSF55804">
    <property type="entry name" value="Phoshotransferase/anion transport protein"/>
    <property type="match status" value="1"/>
</dbReference>
<dbReference type="Proteomes" id="UP000441925">
    <property type="component" value="Unassembled WGS sequence"/>
</dbReference>
<dbReference type="PANTHER" id="PTHR30185:SF18">
    <property type="entry name" value="TRANSCRIPTIONAL REGULATOR MTLR"/>
    <property type="match status" value="1"/>
</dbReference>
<protein>
    <submittedName>
        <fullName evidence="8">PRD domain-containing protein</fullName>
    </submittedName>
</protein>
<keyword evidence="4" id="KW-0804">Transcription</keyword>
<keyword evidence="1" id="KW-0808">Transferase</keyword>
<evidence type="ECO:0000259" key="6">
    <source>
        <dbReference type="PROSITE" id="PS51099"/>
    </source>
</evidence>
<dbReference type="Gene3D" id="1.10.1790.10">
    <property type="entry name" value="PRD domain"/>
    <property type="match status" value="1"/>
</dbReference>
<dbReference type="InterPro" id="IPR003501">
    <property type="entry name" value="PTS_EIIB_2/3"/>
</dbReference>
<feature type="domain" description="PTS EIIA type-2" evidence="5">
    <location>
        <begin position="441"/>
        <end position="584"/>
    </location>
</feature>
<dbReference type="InterPro" id="IPR002178">
    <property type="entry name" value="PTS_EIIA_type-2_dom"/>
</dbReference>
<dbReference type="InterPro" id="IPR011608">
    <property type="entry name" value="PRD"/>
</dbReference>
<dbReference type="EMBL" id="VULQ01000017">
    <property type="protein sequence ID" value="MSS78677.1"/>
    <property type="molecule type" value="Genomic_DNA"/>
</dbReference>
<keyword evidence="2" id="KW-0677">Repeat</keyword>
<evidence type="ECO:0000256" key="1">
    <source>
        <dbReference type="ARBA" id="ARBA00022679"/>
    </source>
</evidence>
<dbReference type="CDD" id="cd05568">
    <property type="entry name" value="PTS_IIB_bgl_like"/>
    <property type="match status" value="1"/>
</dbReference>
<dbReference type="Gene3D" id="3.40.930.10">
    <property type="entry name" value="Mannitol-specific EII, Chain A"/>
    <property type="match status" value="1"/>
</dbReference>
<accession>A0A6N7VXV6</accession>
<dbReference type="SUPFAM" id="SSF52794">
    <property type="entry name" value="PTS system IIB component-like"/>
    <property type="match status" value="1"/>
</dbReference>
<dbReference type="InterPro" id="IPR016152">
    <property type="entry name" value="PTrfase/Anion_transptr"/>
</dbReference>
<evidence type="ECO:0000256" key="4">
    <source>
        <dbReference type="ARBA" id="ARBA00023163"/>
    </source>
</evidence>
<dbReference type="SUPFAM" id="SSF63520">
    <property type="entry name" value="PTS-regulatory domain, PRD"/>
    <property type="match status" value="1"/>
</dbReference>
<dbReference type="PANTHER" id="PTHR30185">
    <property type="entry name" value="CRYPTIC BETA-GLUCOSIDE BGL OPERON ANTITERMINATOR"/>
    <property type="match status" value="1"/>
</dbReference>
<gene>
    <name evidence="8" type="ORF">FYJ26_09835</name>
</gene>
<evidence type="ECO:0000313" key="9">
    <source>
        <dbReference type="Proteomes" id="UP000441925"/>
    </source>
</evidence>
<evidence type="ECO:0000313" key="8">
    <source>
        <dbReference type="EMBL" id="MSS78677.1"/>
    </source>
</evidence>
<dbReference type="GO" id="GO:0008982">
    <property type="term" value="F:protein-N(PI)-phosphohistidine-sugar phosphotransferase activity"/>
    <property type="evidence" value="ECO:0007669"/>
    <property type="project" value="InterPro"/>
</dbReference>
<reference evidence="8 9" key="1">
    <citation type="submission" date="2019-08" db="EMBL/GenBank/DDBJ databases">
        <title>In-depth cultivation of the pig gut microbiome towards novel bacterial diversity and tailored functional studies.</title>
        <authorList>
            <person name="Wylensek D."/>
            <person name="Hitch T.C.A."/>
            <person name="Clavel T."/>
        </authorList>
    </citation>
    <scope>NUCLEOTIDE SEQUENCE [LARGE SCALE GENOMIC DNA]</scope>
    <source>
        <strain evidence="8 9">WCA-380-WT-2B</strain>
    </source>
</reference>
<dbReference type="Pfam" id="PF02302">
    <property type="entry name" value="PTS_IIB"/>
    <property type="match status" value="1"/>
</dbReference>
<dbReference type="PROSITE" id="PS51099">
    <property type="entry name" value="PTS_EIIB_TYPE_2"/>
    <property type="match status" value="1"/>
</dbReference>
<dbReference type="PROSITE" id="PS51372">
    <property type="entry name" value="PRD_2"/>
    <property type="match status" value="1"/>
</dbReference>
<dbReference type="RefSeq" id="WP_154541973.1">
    <property type="nucleotide sequence ID" value="NZ_VULQ01000017.1"/>
</dbReference>
<evidence type="ECO:0000256" key="3">
    <source>
        <dbReference type="ARBA" id="ARBA00023015"/>
    </source>
</evidence>
<dbReference type="CDD" id="cd00211">
    <property type="entry name" value="PTS_IIA_fru"/>
    <property type="match status" value="1"/>
</dbReference>
<dbReference type="InterPro" id="IPR036095">
    <property type="entry name" value="PTS_EIIB-like_sf"/>
</dbReference>
<dbReference type="GO" id="GO:0009401">
    <property type="term" value="P:phosphoenolpyruvate-dependent sugar phosphotransferase system"/>
    <property type="evidence" value="ECO:0007669"/>
    <property type="project" value="InterPro"/>
</dbReference>
<dbReference type="InterPro" id="IPR013011">
    <property type="entry name" value="PTS_EIIB_2"/>
</dbReference>
<dbReference type="Pfam" id="PF00359">
    <property type="entry name" value="PTS_EIIA_2"/>
    <property type="match status" value="1"/>
</dbReference>
<dbReference type="Pfam" id="PF00874">
    <property type="entry name" value="PRD"/>
    <property type="match status" value="1"/>
</dbReference>
<dbReference type="AlphaFoldDB" id="A0A6N7VXV6"/>
<dbReference type="InterPro" id="IPR036634">
    <property type="entry name" value="PRD_sf"/>
</dbReference>
<name>A0A6N7VXV6_9FIRM</name>
<evidence type="ECO:0000259" key="5">
    <source>
        <dbReference type="PROSITE" id="PS51094"/>
    </source>
</evidence>
<dbReference type="PROSITE" id="PS51094">
    <property type="entry name" value="PTS_EIIA_TYPE_2"/>
    <property type="match status" value="1"/>
</dbReference>
<feature type="domain" description="PRD" evidence="7">
    <location>
        <begin position="205"/>
        <end position="311"/>
    </location>
</feature>
<keyword evidence="3" id="KW-0805">Transcription regulation</keyword>
<dbReference type="Pfam" id="PF08279">
    <property type="entry name" value="HTH_11"/>
    <property type="match status" value="1"/>
</dbReference>
<keyword evidence="9" id="KW-1185">Reference proteome</keyword>
<evidence type="ECO:0000256" key="2">
    <source>
        <dbReference type="ARBA" id="ARBA00022737"/>
    </source>
</evidence>
<sequence length="590" mass="68598">MDKSERLLVESLILFLSNDYITKQKLADIMMISRSTITSDLDDLIKFNSKNNLKIVSRSGKGIKLSGNSYNKNIFFIDSLIKSYYLFIILLNGIKKNYNDIALRIEDDKKTIHNIIGEVEYRHNIIFSENSFNILSLYLLYISLNINSEKEKNKYFKGNSVSDLSISLYRHICEYFDIKNKTNEVNYLDILISKLQYKVVNSNANDSISVQFMTRELIDVISNELSIPFYLDYKLFESLSLHVERMTLHGGADIIDYPELRSIIEEKKDLFEKIKKNSYILSKYLERDISDVEISYIVIYIYASFERIIDQVCKKLRVLVVCNSGIGTSQLLNNKLRDLFNFKIIGNTTSHQLNCMDLKSIDIIITTVDLSNITDDYLKVSPLINEVDHKKISDYIYEKGRLLISNYNFNSNDSKLINNYEYNNKIFLEDVDIQEGQSLDDLLTEDNIVLDICPKNWKDSIKMASQILLDKKYINEEYINEMIENIEKYGPYIVISENFALPHGNISENVIKTSLSLARLKKPVNFGSPRFDPIKYVCILAVDENKDHLKALFELINLLKVKEFKNSLELARTSKEIKKTIVKYNYLINK</sequence>
<comment type="caution">
    <text evidence="8">The sequence shown here is derived from an EMBL/GenBank/DDBJ whole genome shotgun (WGS) entry which is preliminary data.</text>
</comment>
<evidence type="ECO:0000259" key="7">
    <source>
        <dbReference type="PROSITE" id="PS51372"/>
    </source>
</evidence>
<dbReference type="InterPro" id="IPR050661">
    <property type="entry name" value="BglG_antiterminators"/>
</dbReference>
<dbReference type="GO" id="GO:0006355">
    <property type="term" value="P:regulation of DNA-templated transcription"/>
    <property type="evidence" value="ECO:0007669"/>
    <property type="project" value="InterPro"/>
</dbReference>
<dbReference type="InterPro" id="IPR013196">
    <property type="entry name" value="HTH_11"/>
</dbReference>